<evidence type="ECO:0000256" key="1">
    <source>
        <dbReference type="SAM" id="MobiDB-lite"/>
    </source>
</evidence>
<reference evidence="2" key="1">
    <citation type="journal article" date="2013" name="J. Plant Res.">
        <title>Effect of fungi and light on seed germination of three Opuntia species from semiarid lands of central Mexico.</title>
        <authorList>
            <person name="Delgado-Sanchez P."/>
            <person name="Jimenez-Bremont J.F."/>
            <person name="Guerrero-Gonzalez Mde L."/>
            <person name="Flores J."/>
        </authorList>
    </citation>
    <scope>NUCLEOTIDE SEQUENCE</scope>
    <source>
        <tissue evidence="2">Cladode</tissue>
    </source>
</reference>
<dbReference type="AlphaFoldDB" id="A0A7C9AZ63"/>
<organism evidence="2">
    <name type="scientific">Opuntia streptacantha</name>
    <name type="common">Prickly pear cactus</name>
    <name type="synonym">Opuntia cardona</name>
    <dbReference type="NCBI Taxonomy" id="393608"/>
    <lineage>
        <taxon>Eukaryota</taxon>
        <taxon>Viridiplantae</taxon>
        <taxon>Streptophyta</taxon>
        <taxon>Embryophyta</taxon>
        <taxon>Tracheophyta</taxon>
        <taxon>Spermatophyta</taxon>
        <taxon>Magnoliopsida</taxon>
        <taxon>eudicotyledons</taxon>
        <taxon>Gunneridae</taxon>
        <taxon>Pentapetalae</taxon>
        <taxon>Caryophyllales</taxon>
        <taxon>Cactineae</taxon>
        <taxon>Cactaceae</taxon>
        <taxon>Opuntioideae</taxon>
        <taxon>Opuntia</taxon>
    </lineage>
</organism>
<name>A0A7C9AZ63_OPUST</name>
<feature type="region of interest" description="Disordered" evidence="1">
    <location>
        <begin position="185"/>
        <end position="237"/>
    </location>
</feature>
<feature type="region of interest" description="Disordered" evidence="1">
    <location>
        <begin position="96"/>
        <end position="116"/>
    </location>
</feature>
<sequence>MHQFPQKTFLIVQKYRLCLSRLRRGDKPESTLGGIKNPDHSPKESSGRFALQNPTFGQQNDVNSNYSYPEDQLPVESMDANPLDVDIKSSELLPLTEQQEPVDSEDSDPSNVNSPQIALNRASGSIETAINYASFDSPVAARYPWTAEIPEMQLETEFRLQPNLEASFNQPTGPVVQQHVQGDLLESSPPINPRPSINESNNSGCLMDIKPLNVNPSGNDIGELLSSPEQVHSPTST</sequence>
<protein>
    <submittedName>
        <fullName evidence="2">Uncharacterized protein</fullName>
    </submittedName>
</protein>
<feature type="compositionally biased region" description="Polar residues" evidence="1">
    <location>
        <begin position="52"/>
        <end position="67"/>
    </location>
</feature>
<dbReference type="EMBL" id="GISG01279821">
    <property type="protein sequence ID" value="MBA4678610.1"/>
    <property type="molecule type" value="Transcribed_RNA"/>
</dbReference>
<feature type="compositionally biased region" description="Low complexity" evidence="1">
    <location>
        <begin position="186"/>
        <end position="203"/>
    </location>
</feature>
<feature type="compositionally biased region" description="Basic and acidic residues" evidence="1">
    <location>
        <begin position="37"/>
        <end position="46"/>
    </location>
</feature>
<feature type="region of interest" description="Disordered" evidence="1">
    <location>
        <begin position="26"/>
        <end position="76"/>
    </location>
</feature>
<evidence type="ECO:0000313" key="2">
    <source>
        <dbReference type="EMBL" id="MBA4678610.1"/>
    </source>
</evidence>
<proteinExistence type="predicted"/>
<reference evidence="2" key="2">
    <citation type="submission" date="2020-07" db="EMBL/GenBank/DDBJ databases">
        <authorList>
            <person name="Vera ALvarez R."/>
            <person name="Arias-Moreno D.M."/>
            <person name="Jimenez-Jacinto V."/>
            <person name="Jimenez-Bremont J.F."/>
            <person name="Swaminathan K."/>
            <person name="Moose S.P."/>
            <person name="Guerrero-Gonzalez M.L."/>
            <person name="Marino-Ramirez L."/>
            <person name="Landsman D."/>
            <person name="Rodriguez-Kessler M."/>
            <person name="Delgado-Sanchez P."/>
        </authorList>
    </citation>
    <scope>NUCLEOTIDE SEQUENCE</scope>
    <source>
        <tissue evidence="2">Cladode</tissue>
    </source>
</reference>
<accession>A0A7C9AZ63</accession>
<feature type="compositionally biased region" description="Polar residues" evidence="1">
    <location>
        <begin position="227"/>
        <end position="237"/>
    </location>
</feature>